<organism evidence="3 4">
    <name type="scientific">Ananas comosus</name>
    <name type="common">Pineapple</name>
    <name type="synonym">Ananas ananas</name>
    <dbReference type="NCBI Taxonomy" id="4615"/>
    <lineage>
        <taxon>Eukaryota</taxon>
        <taxon>Viridiplantae</taxon>
        <taxon>Streptophyta</taxon>
        <taxon>Embryophyta</taxon>
        <taxon>Tracheophyta</taxon>
        <taxon>Spermatophyta</taxon>
        <taxon>Magnoliopsida</taxon>
        <taxon>Liliopsida</taxon>
        <taxon>Poales</taxon>
        <taxon>Bromeliaceae</taxon>
        <taxon>Bromelioideae</taxon>
        <taxon>Ananas</taxon>
    </lineage>
</organism>
<gene>
    <name evidence="3" type="ORF">ACMD2_00610</name>
</gene>
<comment type="caution">
    <text evidence="3">The sequence shown here is derived from an EMBL/GenBank/DDBJ whole genome shotgun (WGS) entry which is preliminary data.</text>
</comment>
<evidence type="ECO:0000256" key="1">
    <source>
        <dbReference type="ARBA" id="ARBA00023002"/>
    </source>
</evidence>
<reference evidence="3 4" key="1">
    <citation type="journal article" date="2016" name="DNA Res.">
        <title>The draft genome of MD-2 pineapple using hybrid error correction of long reads.</title>
        <authorList>
            <person name="Redwan R.M."/>
            <person name="Saidin A."/>
            <person name="Kumar S.V."/>
        </authorList>
    </citation>
    <scope>NUCLEOTIDE SEQUENCE [LARGE SCALE GENOMIC DNA]</scope>
    <source>
        <strain evidence="4">cv. MD2</strain>
        <tissue evidence="3">Leaf</tissue>
    </source>
</reference>
<dbReference type="Proteomes" id="UP000092600">
    <property type="component" value="Unassembled WGS sequence"/>
</dbReference>
<feature type="non-terminal residue" evidence="3">
    <location>
        <position position="425"/>
    </location>
</feature>
<protein>
    <submittedName>
        <fullName evidence="3">Dihydroflavonol-4-reductase</fullName>
    </submittedName>
</protein>
<proteinExistence type="predicted"/>
<evidence type="ECO:0000313" key="3">
    <source>
        <dbReference type="EMBL" id="OAY74946.1"/>
    </source>
</evidence>
<accession>A0A199VDJ5</accession>
<dbReference type="CDD" id="cd08958">
    <property type="entry name" value="FR_SDR_e"/>
    <property type="match status" value="1"/>
</dbReference>
<evidence type="ECO:0000259" key="2">
    <source>
        <dbReference type="Pfam" id="PF01370"/>
    </source>
</evidence>
<dbReference type="AlphaFoldDB" id="A0A199VDJ5"/>
<dbReference type="EMBL" id="LSRQ01002222">
    <property type="protein sequence ID" value="OAY74946.1"/>
    <property type="molecule type" value="Genomic_DNA"/>
</dbReference>
<feature type="domain" description="NAD-dependent epimerase/dehydratase" evidence="2">
    <location>
        <begin position="17"/>
        <end position="270"/>
    </location>
</feature>
<dbReference type="PANTHER" id="PTHR10366:SF628">
    <property type="entry name" value="NAD(P)-BINDING ROSSMANN-FOLD SUPERFAMILY PROTEIN"/>
    <property type="match status" value="1"/>
</dbReference>
<dbReference type="InterPro" id="IPR001509">
    <property type="entry name" value="Epimerase_deHydtase"/>
</dbReference>
<dbReference type="Gene3D" id="3.40.50.720">
    <property type="entry name" value="NAD(P)-binding Rossmann-like Domain"/>
    <property type="match status" value="1"/>
</dbReference>
<sequence length="425" mass="46417">MMMMMMDGRDSPARPTVCVTGSTGYIGSWLVRSLLRRGYRVHATARDTAKLLLSSSSEGSDRVSVFRADLREEGSFDEAVRGCVALFHVAASMDFDASAQQNIEDRVRSEILEPAVRGTINVLQACIRSETVKRVVFTSSVSTITAKDDTGNWRAVVDESSTTPTNVVWNSKPRGWVYALSKLLTEEKAFEFAEAKGIELVSIVPPTVAGPFLTPSVPASVRVLLSPITGDPVLYPILVSVNSRLGSVPLAHIEDICDAHIFLMENADAKGRYLCSPGSYSIPQLADLMSSEFRLEFHDSIPSVISSNRLKSLGFEFKHDVREILKQSVNCCMNCEAKENQIQTTCELIIIGGGGFGGGEAAGLLREEEVVDVGEDAAAGDGDGAEKLRELLVVPHRQLDVPRHYPPLLVVPRRVPRQLQHLHTP</sequence>
<name>A0A199VDJ5_ANACO</name>
<dbReference type="FunFam" id="3.40.50.720:FF:000085">
    <property type="entry name" value="Dihydroflavonol reductase"/>
    <property type="match status" value="1"/>
</dbReference>
<dbReference type="SUPFAM" id="SSF51735">
    <property type="entry name" value="NAD(P)-binding Rossmann-fold domains"/>
    <property type="match status" value="1"/>
</dbReference>
<dbReference type="InterPro" id="IPR050425">
    <property type="entry name" value="NAD(P)_dehydrat-like"/>
</dbReference>
<dbReference type="PANTHER" id="PTHR10366">
    <property type="entry name" value="NAD DEPENDENT EPIMERASE/DEHYDRATASE"/>
    <property type="match status" value="1"/>
</dbReference>
<dbReference type="STRING" id="4615.A0A199VDJ5"/>
<dbReference type="Pfam" id="PF01370">
    <property type="entry name" value="Epimerase"/>
    <property type="match status" value="1"/>
</dbReference>
<evidence type="ECO:0000313" key="4">
    <source>
        <dbReference type="Proteomes" id="UP000092600"/>
    </source>
</evidence>
<dbReference type="InterPro" id="IPR036291">
    <property type="entry name" value="NAD(P)-bd_dom_sf"/>
</dbReference>
<keyword evidence="1" id="KW-0560">Oxidoreductase</keyword>
<dbReference type="GO" id="GO:0016616">
    <property type="term" value="F:oxidoreductase activity, acting on the CH-OH group of donors, NAD or NADP as acceptor"/>
    <property type="evidence" value="ECO:0007669"/>
    <property type="project" value="TreeGrafter"/>
</dbReference>